<dbReference type="Pfam" id="PF00533">
    <property type="entry name" value="BRCT"/>
    <property type="match status" value="1"/>
</dbReference>
<proteinExistence type="predicted"/>
<dbReference type="Gene3D" id="3.40.50.10190">
    <property type="entry name" value="BRCT domain"/>
    <property type="match status" value="1"/>
</dbReference>
<dbReference type="EMBL" id="JACJIA010000006">
    <property type="protein sequence ID" value="MBA8953135.1"/>
    <property type="molecule type" value="Genomic_DNA"/>
</dbReference>
<dbReference type="CDD" id="cd17748">
    <property type="entry name" value="BRCT_DNA_ligase_like"/>
    <property type="match status" value="1"/>
</dbReference>
<dbReference type="AlphaFoldDB" id="A0A7W3LRV1"/>
<evidence type="ECO:0000313" key="2">
    <source>
        <dbReference type="EMBL" id="MBA8953135.1"/>
    </source>
</evidence>
<organism evidence="2 3">
    <name type="scientific">Actinomadura namibiensis</name>
    <dbReference type="NCBI Taxonomy" id="182080"/>
    <lineage>
        <taxon>Bacteria</taxon>
        <taxon>Bacillati</taxon>
        <taxon>Actinomycetota</taxon>
        <taxon>Actinomycetes</taxon>
        <taxon>Streptosporangiales</taxon>
        <taxon>Thermomonosporaceae</taxon>
        <taxon>Actinomadura</taxon>
    </lineage>
</organism>
<dbReference type="SMART" id="SM00292">
    <property type="entry name" value="BRCT"/>
    <property type="match status" value="1"/>
</dbReference>
<accession>A0A7W3LRV1</accession>
<protein>
    <submittedName>
        <fullName evidence="2">WD40 repeat protein</fullName>
    </submittedName>
</protein>
<dbReference type="SUPFAM" id="SSF50998">
    <property type="entry name" value="Quinoprotein alcohol dehydrogenase-like"/>
    <property type="match status" value="1"/>
</dbReference>
<keyword evidence="3" id="KW-1185">Reference proteome</keyword>
<evidence type="ECO:0000259" key="1">
    <source>
        <dbReference type="PROSITE" id="PS50172"/>
    </source>
</evidence>
<dbReference type="InterPro" id="IPR011047">
    <property type="entry name" value="Quinoprotein_ADH-like_sf"/>
</dbReference>
<reference evidence="2 3" key="1">
    <citation type="submission" date="2020-08" db="EMBL/GenBank/DDBJ databases">
        <title>Genomic Encyclopedia of Type Strains, Phase IV (KMG-IV): sequencing the most valuable type-strain genomes for metagenomic binning, comparative biology and taxonomic classification.</title>
        <authorList>
            <person name="Goeker M."/>
        </authorList>
    </citation>
    <scope>NUCLEOTIDE SEQUENCE [LARGE SCALE GENOMIC DNA]</scope>
    <source>
        <strain evidence="2 3">DSM 44197</strain>
    </source>
</reference>
<feature type="domain" description="BRCT" evidence="1">
    <location>
        <begin position="1"/>
        <end position="79"/>
    </location>
</feature>
<dbReference type="RefSeq" id="WP_182845361.1">
    <property type="nucleotide sequence ID" value="NZ_BAAALP010000063.1"/>
</dbReference>
<dbReference type="SUPFAM" id="SSF52113">
    <property type="entry name" value="BRCT domain"/>
    <property type="match status" value="1"/>
</dbReference>
<evidence type="ECO:0000313" key="3">
    <source>
        <dbReference type="Proteomes" id="UP000572680"/>
    </source>
</evidence>
<sequence>MEIIGKTIVLTGKFGGLSRSAAKRELEAMGARVTGSVSAKTDLVFAGSDAGTKVAAAAARGVPVYDEEDLAAVLAGGELAVEAPAEPAEGAAPFAAPAADGDPESFLAALRAADWAAFAPARDLPPLRAALAELERTHGVTEAHRFATERLRAGGALLRHPDVHRVEMTAHALSPDGRYLAIGSWCGDDYEDGGALQIWELTTGRCVNVIDRVKGGVGWPAYGRTIQWSADASRIAVCHNTDMVGAWNPFDGRHEPLAVMPAHGNSRPSGFALHPDGTRAFHVRRTDHDIHGLVMGLLSGSRRHGLNQRGMGLTKRLSAADRARLDAEELFFERVFWSRDGERIYGHLRDHWALSIDVAAGGVSWLLPTDDRFAAPPEWSTNERLVAVHSASGLVIADALTGQPLAERPAYPGAAFLSWGTDRLAVVVPEDEDGRARPVVGIIDASGEHRYDLDVTLPPSRWEDTADLRPWAWAPDGTRAACLTADGRIEIWSLGEGPERMRTLDVPAGTRGVLWGADDVVVMAGETTLRFVRAATGETIGDLSTLREPPAARPLELDGRDLWRRMRPAPDPTFALDGETWAVAFEEGTVIAPSGRENELDAMLAWTVDRRFAWPLRWGMPRIVPDVPAALEHLEAHTSGRLWAFHGRTLTAPEPPAAWPPPNTASMDDLFEAFSAAVAKLSPKRWTTWLPDALQEAAVMRARRGESAAAQALIRSLPDTQAPRAAAYAAMILAVAGQADDARALVAAHDPTSWRTSPALNAAMGGFCAAVGDDTDADRWFGRALDTVADSAEERLHVARALTAAGREGEARTLLAAADGPPKHSRMSAPWLSFLLRGGHTGFARDLLGAGWFNEPEASEVFVGCGEPELLAEWGERHNWYVKERLPEARRNAGGRPTKPSESDLTALTEAHAKLLKLPRAKRQADTATLIRQAARAGHLSAALDLLPLLPQPDDGGISSLDRPWVALSALRLAVTGADVEVW</sequence>
<name>A0A7W3LRV1_ACTNM</name>
<dbReference type="SUPFAM" id="SSF82171">
    <property type="entry name" value="DPP6 N-terminal domain-like"/>
    <property type="match status" value="1"/>
</dbReference>
<dbReference type="PROSITE" id="PS50172">
    <property type="entry name" value="BRCT"/>
    <property type="match status" value="1"/>
</dbReference>
<dbReference type="Gene3D" id="2.130.10.10">
    <property type="entry name" value="YVTN repeat-like/Quinoprotein amine dehydrogenase"/>
    <property type="match status" value="2"/>
</dbReference>
<dbReference type="InterPro" id="IPR036420">
    <property type="entry name" value="BRCT_dom_sf"/>
</dbReference>
<gene>
    <name evidence="2" type="ORF">HNR61_004785</name>
</gene>
<dbReference type="InterPro" id="IPR001357">
    <property type="entry name" value="BRCT_dom"/>
</dbReference>
<comment type="caution">
    <text evidence="2">The sequence shown here is derived from an EMBL/GenBank/DDBJ whole genome shotgun (WGS) entry which is preliminary data.</text>
</comment>
<dbReference type="Proteomes" id="UP000572680">
    <property type="component" value="Unassembled WGS sequence"/>
</dbReference>
<dbReference type="InterPro" id="IPR015943">
    <property type="entry name" value="WD40/YVTN_repeat-like_dom_sf"/>
</dbReference>